<organism evidence="7">
    <name type="scientific">human gut metagenome</name>
    <dbReference type="NCBI Taxonomy" id="408170"/>
    <lineage>
        <taxon>unclassified sequences</taxon>
        <taxon>metagenomes</taxon>
        <taxon>organismal metagenomes</taxon>
    </lineage>
</organism>
<evidence type="ECO:0000256" key="4">
    <source>
        <dbReference type="ARBA" id="ARBA00023136"/>
    </source>
</evidence>
<keyword evidence="5 7" id="KW-0456">Lyase</keyword>
<dbReference type="AlphaFoldDB" id="K1U338"/>
<dbReference type="PANTHER" id="PTHR30518">
    <property type="entry name" value="ENDOLYTIC MUREIN TRANSGLYCOSYLASE"/>
    <property type="match status" value="1"/>
</dbReference>
<protein>
    <submittedName>
        <fullName evidence="7">Aminodeoxychorismate lyase</fullName>
    </submittedName>
</protein>
<dbReference type="EMBL" id="AJWZ01001249">
    <property type="protein sequence ID" value="EKC74349.1"/>
    <property type="molecule type" value="Genomic_DNA"/>
</dbReference>
<reference evidence="7" key="1">
    <citation type="journal article" date="2013" name="Environ. Microbiol.">
        <title>Microbiota from the distal guts of lean and obese adolescents exhibit partial functional redundancy besides clear differences in community structure.</title>
        <authorList>
            <person name="Ferrer M."/>
            <person name="Ruiz A."/>
            <person name="Lanza F."/>
            <person name="Haange S.B."/>
            <person name="Oberbach A."/>
            <person name="Till H."/>
            <person name="Bargiela R."/>
            <person name="Campoy C."/>
            <person name="Segura M.T."/>
            <person name="Richter M."/>
            <person name="von Bergen M."/>
            <person name="Seifert J."/>
            <person name="Suarez A."/>
        </authorList>
    </citation>
    <scope>NUCLEOTIDE SEQUENCE</scope>
</reference>
<accession>K1U338</accession>
<dbReference type="PANTHER" id="PTHR30518:SF2">
    <property type="entry name" value="ENDOLYTIC MUREIN TRANSGLYCOSYLASE"/>
    <property type="match status" value="1"/>
</dbReference>
<keyword evidence="6" id="KW-0961">Cell wall biogenesis/degradation</keyword>
<evidence type="ECO:0000256" key="5">
    <source>
        <dbReference type="ARBA" id="ARBA00023239"/>
    </source>
</evidence>
<dbReference type="Pfam" id="PF02618">
    <property type="entry name" value="YceG"/>
    <property type="match status" value="1"/>
</dbReference>
<sequence length="337" mass="38087">MGIILIGSSLLYTYYVSPVDKKSQADIELVIEPGMSTKQIGELLEKRGLIKSSKFFLVYTKINNCASLKASTYDLKKSMNMGEIVKNICSGNSYNSNVIRITFKEGKRITDYAKVISEKLNVNYEEVINIMNDTNYLKSLQQDYWFLTNDIFDSRIYYPLEGYLAPDTYEFSKDSSVKEIIQVMLDQTAKNLSSYRSLNNIHKYITLASMAELEGVNTKDRKMIVGVFNNRLAANMNLGSDVTTYYAFQKNMTGDLTAKEFATSNPYNTRASDMAGKLPVGPICSVSKSSIDASINPTANDYYYFVADKNGKIYYNKTSSGHLQTIKEIKEAGNWIW</sequence>
<evidence type="ECO:0000256" key="2">
    <source>
        <dbReference type="ARBA" id="ARBA00022692"/>
    </source>
</evidence>
<evidence type="ECO:0000256" key="3">
    <source>
        <dbReference type="ARBA" id="ARBA00022989"/>
    </source>
</evidence>
<proteinExistence type="inferred from homology"/>
<name>K1U338_9ZZZZ</name>
<dbReference type="GO" id="GO:0016829">
    <property type="term" value="F:lyase activity"/>
    <property type="evidence" value="ECO:0007669"/>
    <property type="project" value="UniProtKB-KW"/>
</dbReference>
<keyword evidence="4" id="KW-0472">Membrane</keyword>
<evidence type="ECO:0000313" key="7">
    <source>
        <dbReference type="EMBL" id="EKC74349.1"/>
    </source>
</evidence>
<evidence type="ECO:0000256" key="6">
    <source>
        <dbReference type="ARBA" id="ARBA00023316"/>
    </source>
</evidence>
<dbReference type="NCBIfam" id="TIGR00247">
    <property type="entry name" value="endolytic transglycosylase MltG"/>
    <property type="match status" value="1"/>
</dbReference>
<keyword evidence="1" id="KW-1003">Cell membrane</keyword>
<comment type="caution">
    <text evidence="7">The sequence shown here is derived from an EMBL/GenBank/DDBJ whole genome shotgun (WGS) entry which is preliminary data.</text>
</comment>
<dbReference type="HAMAP" id="MF_02065">
    <property type="entry name" value="MltG"/>
    <property type="match status" value="1"/>
</dbReference>
<dbReference type="GO" id="GO:0071555">
    <property type="term" value="P:cell wall organization"/>
    <property type="evidence" value="ECO:0007669"/>
    <property type="project" value="UniProtKB-KW"/>
</dbReference>
<dbReference type="InterPro" id="IPR003770">
    <property type="entry name" value="MLTG-like"/>
</dbReference>
<gene>
    <name evidence="7" type="ORF">OBE_01926</name>
</gene>
<evidence type="ECO:0000256" key="1">
    <source>
        <dbReference type="ARBA" id="ARBA00022475"/>
    </source>
</evidence>
<keyword evidence="2" id="KW-0812">Transmembrane</keyword>
<dbReference type="Gene3D" id="3.30.1490.480">
    <property type="entry name" value="Endolytic murein transglycosylase"/>
    <property type="match status" value="1"/>
</dbReference>
<keyword evidence="3" id="KW-1133">Transmembrane helix</keyword>